<feature type="compositionally biased region" description="Polar residues" evidence="4">
    <location>
        <begin position="238"/>
        <end position="250"/>
    </location>
</feature>
<evidence type="ECO:0000313" key="6">
    <source>
        <dbReference type="Proteomes" id="UP000281474"/>
    </source>
</evidence>
<proteinExistence type="predicted"/>
<dbReference type="InterPro" id="IPR036770">
    <property type="entry name" value="Ankyrin_rpt-contain_sf"/>
</dbReference>
<dbReference type="InterPro" id="IPR002110">
    <property type="entry name" value="Ankyrin_rpt"/>
</dbReference>
<feature type="repeat" description="ANK" evidence="3">
    <location>
        <begin position="693"/>
        <end position="725"/>
    </location>
</feature>
<gene>
    <name evidence="5" type="ORF">D5018_19295</name>
</gene>
<keyword evidence="2 3" id="KW-0040">ANK repeat</keyword>
<evidence type="ECO:0000256" key="2">
    <source>
        <dbReference type="ARBA" id="ARBA00023043"/>
    </source>
</evidence>
<feature type="region of interest" description="Disordered" evidence="4">
    <location>
        <begin position="75"/>
        <end position="99"/>
    </location>
</feature>
<evidence type="ECO:0000256" key="4">
    <source>
        <dbReference type="SAM" id="MobiDB-lite"/>
    </source>
</evidence>
<keyword evidence="6" id="KW-1185">Reference proteome</keyword>
<feature type="compositionally biased region" description="Polar residues" evidence="4">
    <location>
        <begin position="25"/>
        <end position="36"/>
    </location>
</feature>
<name>A0A3L8PTY0_9GAMM</name>
<accession>A0A3L8PTY0</accession>
<evidence type="ECO:0000313" key="5">
    <source>
        <dbReference type="EMBL" id="RLV58053.1"/>
    </source>
</evidence>
<dbReference type="GO" id="GO:0045944">
    <property type="term" value="P:positive regulation of transcription by RNA polymerase II"/>
    <property type="evidence" value="ECO:0007669"/>
    <property type="project" value="TreeGrafter"/>
</dbReference>
<dbReference type="OrthoDB" id="9812708at2"/>
<dbReference type="Gene3D" id="1.25.40.20">
    <property type="entry name" value="Ankyrin repeat-containing domain"/>
    <property type="match status" value="2"/>
</dbReference>
<dbReference type="RefSeq" id="WP_121840619.1">
    <property type="nucleotide sequence ID" value="NZ_ML014852.1"/>
</dbReference>
<protein>
    <submittedName>
        <fullName evidence="5">Ankyrin repeat domain-containing protein</fullName>
    </submittedName>
</protein>
<keyword evidence="1" id="KW-0677">Repeat</keyword>
<dbReference type="SUPFAM" id="SSF48403">
    <property type="entry name" value="Ankyrin repeat"/>
    <property type="match status" value="1"/>
</dbReference>
<sequence>MSAFKTLARAITGELPDASNDPKPSGTQSGAQTGQVLTTDLGDFDIDLATCDGDNLSDWLAVSVTKSPEKLCKYTTGTPKKSPSSVIPTGASPIKDRAATRSPCDAFSVDGSPSLSQPAPEQVLSSVVSSHAEIDDVKLIKAIKELEPLSKEGEVAALVRQTYSAEMRRIFDEIFQLVKQIEIKEDGSLSGLTERFSKQLHRKLEEVSELEKLELAPEKSAGPSEPAKPTVSKEDSKVTTQPSENTSTVSPILNNMYQRLLMIERKTLNCEALQVELKGLVPKKQGQTSDITLDNVRRRVMVLVHPDKYLDEPESSLAREASELLKKLIAKATPQPDEIRADFNFTKEDFVDAFKATHSFTQKFRTRCIESRFVGDTFIEQALTDDEGEPISLEDALARKPRLQELLDQKSHLPIFIPFTQIHRGFMREVVAAKEDSQGRVWIDSYNYFKNYEEFFVHLCILHANTTKGLSLHLDRLLEHYPEGANCCEMYVPMLPKSGLRGQHFVQRSALMKAVDLNSPIAAKMLLKYGADPEEMIPNPDRNTQTGIIHAVKSEEMLQILIDNCPTLDLDKRDAQGSTLLHIIAHDQYCGETRYMRFAGQHLCHLSALLLDNGARVDIVDNKGNTPLHLACLDRNLTLVLDILYSPTERKELVRALSGNTESKSEEEKEAFTAVSIEKHVAQLPFLYLQNKKEQTPLMAAVEGGSTEILTVLLGAGLDPYAKDHRGYNVCQGLIYEILVSHSSLTKLRHYKERIVLHNTTRWVLNKMLQADPTVLERQLKDMLTIPISRASGFMILEDKVDKYLETLWNFLGGKKKWNGTEFTEEDEDNSCRDLALTNHHYSPELLQTVRCYMKVAVKATEVVEAAKTEEEKRKLRELFDASNRLTYQQQQLAIMAAPSADGHAAKAALQAAKAEFKKKMKDIAKGTGWFTSSKKTYFQEKVSELQTSEPEEIAEWVENYNKQPDSKRKV</sequence>
<evidence type="ECO:0000256" key="1">
    <source>
        <dbReference type="ARBA" id="ARBA00022737"/>
    </source>
</evidence>
<dbReference type="PANTHER" id="PTHR24193">
    <property type="entry name" value="ANKYRIN REPEAT PROTEIN"/>
    <property type="match status" value="1"/>
</dbReference>
<dbReference type="SMART" id="SM00248">
    <property type="entry name" value="ANK"/>
    <property type="match status" value="4"/>
</dbReference>
<organism evidence="5 6">
    <name type="scientific">Parashewanella curva</name>
    <dbReference type="NCBI Taxonomy" id="2338552"/>
    <lineage>
        <taxon>Bacteria</taxon>
        <taxon>Pseudomonadati</taxon>
        <taxon>Pseudomonadota</taxon>
        <taxon>Gammaproteobacteria</taxon>
        <taxon>Alteromonadales</taxon>
        <taxon>Shewanellaceae</taxon>
        <taxon>Parashewanella</taxon>
    </lineage>
</organism>
<dbReference type="GO" id="GO:0000976">
    <property type="term" value="F:transcription cis-regulatory region binding"/>
    <property type="evidence" value="ECO:0007669"/>
    <property type="project" value="TreeGrafter"/>
</dbReference>
<dbReference type="PROSITE" id="PS50088">
    <property type="entry name" value="ANK_REPEAT"/>
    <property type="match status" value="1"/>
</dbReference>
<dbReference type="Pfam" id="PF12796">
    <property type="entry name" value="Ank_2"/>
    <property type="match status" value="1"/>
</dbReference>
<comment type="caution">
    <text evidence="5">The sequence shown here is derived from an EMBL/GenBank/DDBJ whole genome shotgun (WGS) entry which is preliminary data.</text>
</comment>
<feature type="region of interest" description="Disordered" evidence="4">
    <location>
        <begin position="211"/>
        <end position="250"/>
    </location>
</feature>
<feature type="compositionally biased region" description="Polar residues" evidence="4">
    <location>
        <begin position="75"/>
        <end position="87"/>
    </location>
</feature>
<dbReference type="AlphaFoldDB" id="A0A3L8PTY0"/>
<dbReference type="InterPro" id="IPR050663">
    <property type="entry name" value="Ankyrin-SOCS_Box"/>
</dbReference>
<dbReference type="PROSITE" id="PS50297">
    <property type="entry name" value="ANK_REP_REGION"/>
    <property type="match status" value="1"/>
</dbReference>
<evidence type="ECO:0000256" key="3">
    <source>
        <dbReference type="PROSITE-ProRule" id="PRU00023"/>
    </source>
</evidence>
<dbReference type="PANTHER" id="PTHR24193:SF121">
    <property type="entry name" value="ADA2A-CONTAINING COMPLEX COMPONENT 3, ISOFORM D"/>
    <property type="match status" value="1"/>
</dbReference>
<reference evidence="5 6" key="1">
    <citation type="submission" date="2018-09" db="EMBL/GenBank/DDBJ databases">
        <title>Phylogeny of the Shewanellaceae, and recommendation for two new genera, Pseudoshewanella and Parashewanella.</title>
        <authorList>
            <person name="Wang G."/>
        </authorList>
    </citation>
    <scope>NUCLEOTIDE SEQUENCE [LARGE SCALE GENOMIC DNA]</scope>
    <source>
        <strain evidence="5 6">C51</strain>
    </source>
</reference>
<feature type="region of interest" description="Disordered" evidence="4">
    <location>
        <begin position="12"/>
        <end position="36"/>
    </location>
</feature>
<dbReference type="EMBL" id="QZEI01000103">
    <property type="protein sequence ID" value="RLV58053.1"/>
    <property type="molecule type" value="Genomic_DNA"/>
</dbReference>
<dbReference type="Proteomes" id="UP000281474">
    <property type="component" value="Unassembled WGS sequence"/>
</dbReference>